<dbReference type="Proteomes" id="UP000580861">
    <property type="component" value="Unassembled WGS sequence"/>
</dbReference>
<proteinExistence type="predicted"/>
<organism evidence="2 3">
    <name type="scientific">Amycolatopsis umgeniensis</name>
    <dbReference type="NCBI Taxonomy" id="336628"/>
    <lineage>
        <taxon>Bacteria</taxon>
        <taxon>Bacillati</taxon>
        <taxon>Actinomycetota</taxon>
        <taxon>Actinomycetes</taxon>
        <taxon>Pseudonocardiales</taxon>
        <taxon>Pseudonocardiaceae</taxon>
        <taxon>Amycolatopsis</taxon>
    </lineage>
</organism>
<dbReference type="AlphaFoldDB" id="A0A841B1Q8"/>
<keyword evidence="1" id="KW-1133">Transmembrane helix</keyword>
<sequence length="124" mass="12717">MNRSTAAVANAFFLFVGVAGLIIQIVSGVPGFPDIPPGPFILGVTGILVLTLAARFRWILFLGVAAPLFILVGALLEGSFWGRLADVGDFGPFTGTVLLIGGLIGAIASGGVAVSQAFRRMTVS</sequence>
<evidence type="ECO:0000256" key="1">
    <source>
        <dbReference type="SAM" id="Phobius"/>
    </source>
</evidence>
<evidence type="ECO:0000313" key="2">
    <source>
        <dbReference type="EMBL" id="MBB5852760.1"/>
    </source>
</evidence>
<name>A0A841B1Q8_9PSEU</name>
<dbReference type="EMBL" id="JACHMX010000001">
    <property type="protein sequence ID" value="MBB5852760.1"/>
    <property type="molecule type" value="Genomic_DNA"/>
</dbReference>
<feature type="transmembrane region" description="Helical" evidence="1">
    <location>
        <begin position="96"/>
        <end position="118"/>
    </location>
</feature>
<feature type="transmembrane region" description="Helical" evidence="1">
    <location>
        <begin position="7"/>
        <end position="29"/>
    </location>
</feature>
<evidence type="ECO:0000313" key="3">
    <source>
        <dbReference type="Proteomes" id="UP000580861"/>
    </source>
</evidence>
<reference evidence="2 3" key="1">
    <citation type="submission" date="2020-08" db="EMBL/GenBank/DDBJ databases">
        <title>Sequencing the genomes of 1000 actinobacteria strains.</title>
        <authorList>
            <person name="Klenk H.-P."/>
        </authorList>
    </citation>
    <scope>NUCLEOTIDE SEQUENCE [LARGE SCALE GENOMIC DNA]</scope>
    <source>
        <strain evidence="2 3">DSM 45272</strain>
    </source>
</reference>
<protein>
    <submittedName>
        <fullName evidence="2">Uncharacterized protein</fullName>
    </submittedName>
</protein>
<comment type="caution">
    <text evidence="2">The sequence shown here is derived from an EMBL/GenBank/DDBJ whole genome shotgun (WGS) entry which is preliminary data.</text>
</comment>
<feature type="transmembrane region" description="Helical" evidence="1">
    <location>
        <begin position="58"/>
        <end position="76"/>
    </location>
</feature>
<keyword evidence="1" id="KW-0472">Membrane</keyword>
<accession>A0A841B1Q8</accession>
<keyword evidence="1" id="KW-0812">Transmembrane</keyword>
<keyword evidence="3" id="KW-1185">Reference proteome</keyword>
<gene>
    <name evidence="2" type="ORF">HDA45_002847</name>
</gene>
<dbReference type="RefSeq" id="WP_184895429.1">
    <property type="nucleotide sequence ID" value="NZ_JACHMX010000001.1"/>
</dbReference>
<feature type="transmembrane region" description="Helical" evidence="1">
    <location>
        <begin position="35"/>
        <end position="53"/>
    </location>
</feature>